<dbReference type="GO" id="GO:0005739">
    <property type="term" value="C:mitochondrion"/>
    <property type="evidence" value="ECO:0007669"/>
    <property type="project" value="TreeGrafter"/>
</dbReference>
<dbReference type="STRING" id="1095629.A0A0C9XGB6"/>
<evidence type="ECO:0000313" key="2">
    <source>
        <dbReference type="EMBL" id="KIK03941.1"/>
    </source>
</evidence>
<dbReference type="PANTHER" id="PTHR36091">
    <property type="entry name" value="ALTERED INHERITANCE OF MITOCHONDRIA PROTEIN 9, MITOCHONDRIAL"/>
    <property type="match status" value="1"/>
</dbReference>
<dbReference type="EMBL" id="KN838574">
    <property type="protein sequence ID" value="KIK03941.1"/>
    <property type="molecule type" value="Genomic_DNA"/>
</dbReference>
<dbReference type="Proteomes" id="UP000054477">
    <property type="component" value="Unassembled WGS sequence"/>
</dbReference>
<keyword evidence="3" id="KW-1185">Reference proteome</keyword>
<proteinExistence type="predicted"/>
<protein>
    <recommendedName>
        <fullName evidence="1">Aminoglycoside phosphotransferase domain-containing protein</fullName>
    </recommendedName>
</protein>
<evidence type="ECO:0000313" key="3">
    <source>
        <dbReference type="Proteomes" id="UP000054477"/>
    </source>
</evidence>
<dbReference type="InterPro" id="IPR011009">
    <property type="entry name" value="Kinase-like_dom_sf"/>
</dbReference>
<dbReference type="InterPro" id="IPR051035">
    <property type="entry name" value="Mito_inheritance_9"/>
</dbReference>
<dbReference type="PANTHER" id="PTHR36091:SF2">
    <property type="entry name" value="AMINOGLYCOSIDE PHOSPHOTRANSFERASE DOMAIN-CONTAINING PROTEIN"/>
    <property type="match status" value="1"/>
</dbReference>
<name>A0A0C9XGB6_9AGAR</name>
<dbReference type="InterPro" id="IPR002575">
    <property type="entry name" value="Aminoglycoside_PTrfase"/>
</dbReference>
<evidence type="ECO:0000259" key="1">
    <source>
        <dbReference type="Pfam" id="PF01636"/>
    </source>
</evidence>
<reference evidence="3" key="2">
    <citation type="submission" date="2015-01" db="EMBL/GenBank/DDBJ databases">
        <title>Evolutionary Origins and Diversification of the Mycorrhizal Mutualists.</title>
        <authorList>
            <consortium name="DOE Joint Genome Institute"/>
            <consortium name="Mycorrhizal Genomics Consortium"/>
            <person name="Kohler A."/>
            <person name="Kuo A."/>
            <person name="Nagy L.G."/>
            <person name="Floudas D."/>
            <person name="Copeland A."/>
            <person name="Barry K.W."/>
            <person name="Cichocki N."/>
            <person name="Veneault-Fourrey C."/>
            <person name="LaButti K."/>
            <person name="Lindquist E.A."/>
            <person name="Lipzen A."/>
            <person name="Lundell T."/>
            <person name="Morin E."/>
            <person name="Murat C."/>
            <person name="Riley R."/>
            <person name="Ohm R."/>
            <person name="Sun H."/>
            <person name="Tunlid A."/>
            <person name="Henrissat B."/>
            <person name="Grigoriev I.V."/>
            <person name="Hibbett D.S."/>
            <person name="Martin F."/>
        </authorList>
    </citation>
    <scope>NUCLEOTIDE SEQUENCE [LARGE SCALE GENOMIC DNA]</scope>
    <source>
        <strain evidence="3">LaAM-08-1</strain>
    </source>
</reference>
<organism evidence="2 3">
    <name type="scientific">Laccaria amethystina LaAM-08-1</name>
    <dbReference type="NCBI Taxonomy" id="1095629"/>
    <lineage>
        <taxon>Eukaryota</taxon>
        <taxon>Fungi</taxon>
        <taxon>Dikarya</taxon>
        <taxon>Basidiomycota</taxon>
        <taxon>Agaricomycotina</taxon>
        <taxon>Agaricomycetes</taxon>
        <taxon>Agaricomycetidae</taxon>
        <taxon>Agaricales</taxon>
        <taxon>Agaricineae</taxon>
        <taxon>Hydnangiaceae</taxon>
        <taxon>Laccaria</taxon>
    </lineage>
</organism>
<dbReference type="AlphaFoldDB" id="A0A0C9XGB6"/>
<feature type="domain" description="Aminoglycoside phosphotransferase" evidence="1">
    <location>
        <begin position="118"/>
        <end position="226"/>
    </location>
</feature>
<dbReference type="Gene3D" id="3.30.200.20">
    <property type="entry name" value="Phosphorylase Kinase, domain 1"/>
    <property type="match status" value="1"/>
</dbReference>
<dbReference type="OrthoDB" id="2831558at2759"/>
<accession>A0A0C9XGB6</accession>
<reference evidence="2 3" key="1">
    <citation type="submission" date="2014-04" db="EMBL/GenBank/DDBJ databases">
        <authorList>
            <consortium name="DOE Joint Genome Institute"/>
            <person name="Kuo A."/>
            <person name="Kohler A."/>
            <person name="Nagy L.G."/>
            <person name="Floudas D."/>
            <person name="Copeland A."/>
            <person name="Barry K.W."/>
            <person name="Cichocki N."/>
            <person name="Veneault-Fourrey C."/>
            <person name="LaButti K."/>
            <person name="Lindquist E.A."/>
            <person name="Lipzen A."/>
            <person name="Lundell T."/>
            <person name="Morin E."/>
            <person name="Murat C."/>
            <person name="Sun H."/>
            <person name="Tunlid A."/>
            <person name="Henrissat B."/>
            <person name="Grigoriev I.V."/>
            <person name="Hibbett D.S."/>
            <person name="Martin F."/>
            <person name="Nordberg H.P."/>
            <person name="Cantor M.N."/>
            <person name="Hua S.X."/>
        </authorList>
    </citation>
    <scope>NUCLEOTIDE SEQUENCE [LARGE SCALE GENOMIC DNA]</scope>
    <source>
        <strain evidence="2 3">LaAM-08-1</strain>
    </source>
</reference>
<dbReference type="Pfam" id="PF01636">
    <property type="entry name" value="APH"/>
    <property type="match status" value="1"/>
</dbReference>
<dbReference type="HOGENOM" id="CLU_019189_9_1_1"/>
<dbReference type="SUPFAM" id="SSF56112">
    <property type="entry name" value="Protein kinase-like (PK-like)"/>
    <property type="match status" value="1"/>
</dbReference>
<gene>
    <name evidence="2" type="ORF">K443DRAFT_441100</name>
</gene>
<sequence>MFCLGRSKPFSLQLFVAGVSLSLRPLRSPLSWLKPPFTRNVITTKTSPLPSRRLSNTLDPESLMKDQESELFHYTTGRFLTNEDRRLRERSRIFHIPGLFEIIAKARNCKTNEIVGFRKLGEGGHNRSFLVTLRDGFKLVARIPYPILIPKAHAYASEVATMDFLRSKGLPIPQVYAYSYTPENEAGTEYMLIEYVEGTDLSEVWFNLEKKEIDSFMDQLAKLESIVMSISFPAGGSIYYATDLKELSGSEGIPLEGENKDIPLHEQVGSISLKEKNKGIPLDEQAKPIPPQKERLCLGPDVSIPLWYGKREKMDLFRGPYEGALSVLVTGANKELAYLDQFGSPRAPYRGFRRDCYNNEKQEPSEHANNLRRYLLLAPSLVPDDNSLAAFCIRHPDLNLENIKVSMDSSGLQIRSLLDWQHAAVLPLFLHAGMPYDIQNEEDEVSRRMTKPKLPDDFDELSQDEQRLEKNLLRRRLIHYDYVLSTAVYNRVHHKGLVYPFGNFCCRIFNYASAPWEGETIKLQLALIEMVVGWERFVKDGTPCPLVFTPDEIDAAVKLGKELETAEENERTLRNLVGYGPETWVPVAEYEKAMATGQAMKQKMLEVYSEDEMMTDEKRALIVACWPLEDMDEVEFEEYK</sequence>